<dbReference type="EMBL" id="AZNF01000006">
    <property type="protein sequence ID" value="KID66116.1"/>
    <property type="molecule type" value="Genomic_DNA"/>
</dbReference>
<name>A0A0B4FJZ0_METAF</name>
<evidence type="ECO:0000313" key="2">
    <source>
        <dbReference type="Proteomes" id="UP000031186"/>
    </source>
</evidence>
<proteinExistence type="predicted"/>
<evidence type="ECO:0000313" key="1">
    <source>
        <dbReference type="EMBL" id="KID66116.1"/>
    </source>
</evidence>
<gene>
    <name evidence="1" type="ORF">MAN_05775</name>
</gene>
<dbReference type="VEuPathDB" id="FungiDB:MAN_05775"/>
<dbReference type="Gene3D" id="2.40.10.10">
    <property type="entry name" value="Trypsin-like serine proteases"/>
    <property type="match status" value="1"/>
</dbReference>
<accession>A0A0B4FJZ0</accession>
<dbReference type="Proteomes" id="UP000031186">
    <property type="component" value="Unassembled WGS sequence"/>
</dbReference>
<sequence length="378" mass="42519">MRGNGFFIEVPGQNNNIILTARHNLVDSHGMSSTDLMAWWQDGDEWISIATENVRVSKAYLARPTEQSATDDFGIIILKSENVKQRRQAFVFSMRLGEDDRIDGQCNISSYSAKSFLMDGPTQSTGRFVNPIIAENQLEYLVGTSAGMSGSVVWVGCNGSPTAVAIHNYGPRIKDPRYGSRGSRINLKMMRQIFEWTGVYRRAVNVVAAPSMAQSEPKKPLCLIYSRELKFMQVQVHDPKDRNPETTFEVLPVYSRARTAPTGYPRSDHGFACRQDENESQTNDMAWISWDVEAREAYPVTRLSLAQLARLNNLAGDSSTISLIVNIKEWIVVVRPDKVSDETDLEYNGSVFPGLDFASTIDQQLPTTYKKFKFITVY</sequence>
<protein>
    <submittedName>
        <fullName evidence="1">Cytochrome c oxidase assembly protein</fullName>
    </submittedName>
</protein>
<organism evidence="1 2">
    <name type="scientific">Metarhizium anisopliae (strain ARSEF 549)</name>
    <dbReference type="NCBI Taxonomy" id="3151832"/>
    <lineage>
        <taxon>Eukaryota</taxon>
        <taxon>Fungi</taxon>
        <taxon>Dikarya</taxon>
        <taxon>Ascomycota</taxon>
        <taxon>Pezizomycotina</taxon>
        <taxon>Sordariomycetes</taxon>
        <taxon>Hypocreomycetidae</taxon>
        <taxon>Hypocreales</taxon>
        <taxon>Clavicipitaceae</taxon>
        <taxon>Metarhizium</taxon>
    </lineage>
</organism>
<comment type="caution">
    <text evidence="1">The sequence shown here is derived from an EMBL/GenBank/DDBJ whole genome shotgun (WGS) entry which is preliminary data.</text>
</comment>
<dbReference type="HOGENOM" id="CLU_739856_0_0_1"/>
<dbReference type="InterPro" id="IPR009003">
    <property type="entry name" value="Peptidase_S1_PA"/>
</dbReference>
<dbReference type="InterPro" id="IPR043504">
    <property type="entry name" value="Peptidase_S1_PA_chymotrypsin"/>
</dbReference>
<dbReference type="AlphaFoldDB" id="A0A0B4FJZ0"/>
<reference evidence="1 2" key="1">
    <citation type="journal article" date="2014" name="Proc. Natl. Acad. Sci. U.S.A.">
        <title>Trajectory and genomic determinants of fungal-pathogen speciation and host adaptation.</title>
        <authorList>
            <person name="Hu X."/>
            <person name="Xiao G."/>
            <person name="Zheng P."/>
            <person name="Shang Y."/>
            <person name="Su Y."/>
            <person name="Zhang X."/>
            <person name="Liu X."/>
            <person name="Zhan S."/>
            <person name="St Leger R.J."/>
            <person name="Wang C."/>
        </authorList>
    </citation>
    <scope>NUCLEOTIDE SEQUENCE [LARGE SCALE GENOMIC DNA]</scope>
    <source>
        <strain evidence="1 2">ARSEF 549</strain>
    </source>
</reference>
<feature type="non-terminal residue" evidence="1">
    <location>
        <position position="1"/>
    </location>
</feature>
<dbReference type="SUPFAM" id="SSF50494">
    <property type="entry name" value="Trypsin-like serine proteases"/>
    <property type="match status" value="1"/>
</dbReference>
<keyword evidence="2" id="KW-1185">Reference proteome</keyword>